<name>A0ABX3MH16_9XANT</name>
<gene>
    <name evidence="1" type="ORF">Xcaj_20825</name>
</gene>
<keyword evidence="2" id="KW-1185">Reference proteome</keyword>
<evidence type="ECO:0000313" key="1">
    <source>
        <dbReference type="EMBL" id="OOX21739.1"/>
    </source>
</evidence>
<organism evidence="1 2">
    <name type="scientific">Xanthomonas axonopodis pv. cajani</name>
    <dbReference type="NCBI Taxonomy" id="487827"/>
    <lineage>
        <taxon>Bacteria</taxon>
        <taxon>Pseudomonadati</taxon>
        <taxon>Pseudomonadota</taxon>
        <taxon>Gammaproteobacteria</taxon>
        <taxon>Lysobacterales</taxon>
        <taxon>Lysobacteraceae</taxon>
        <taxon>Xanthomonas</taxon>
    </lineage>
</organism>
<evidence type="ECO:0008006" key="3">
    <source>
        <dbReference type="Google" id="ProtNLM"/>
    </source>
</evidence>
<dbReference type="EMBL" id="LOKQ01000025">
    <property type="protein sequence ID" value="OOX21739.1"/>
    <property type="molecule type" value="Genomic_DNA"/>
</dbReference>
<proteinExistence type="predicted"/>
<dbReference type="Proteomes" id="UP000191089">
    <property type="component" value="Unassembled WGS sequence"/>
</dbReference>
<evidence type="ECO:0000313" key="2">
    <source>
        <dbReference type="Proteomes" id="UP000191089"/>
    </source>
</evidence>
<dbReference type="NCBIfam" id="NF042415">
    <property type="entry name" value="STY0301_fam"/>
    <property type="match status" value="1"/>
</dbReference>
<comment type="caution">
    <text evidence="1">The sequence shown here is derived from an EMBL/GenBank/DDBJ whole genome shotgun (WGS) entry which is preliminary data.</text>
</comment>
<reference evidence="1 2" key="1">
    <citation type="submission" date="2015-12" db="EMBL/GenBank/DDBJ databases">
        <authorList>
            <person name="Bansal K."/>
            <person name="Midha S."/>
            <person name="Patil P.B."/>
        </authorList>
    </citation>
    <scope>NUCLEOTIDE SEQUENCE [LARGE SCALE GENOMIC DNA]</scope>
    <source>
        <strain evidence="1 2">LMG558</strain>
    </source>
</reference>
<accession>A0ABX3MH16</accession>
<sequence length="207" mass="22487">MGLIRPVDVDRQRWQLVRAAACGDDASTRGAKTRSEKRRVRLLGDAKAATTMREQGMDGSAMKLLWALALVGTYTPVAAKETLQCPDTLRVSDAVLQSPDLPLGTSIDLERNGSLRLFSMGVYSGHPRDMAQLIPSNEGEPQPRGRSTSIWRFEGPYPYGKYLVCAYGPIGSVQVYKRVGDPVAACTGEARKDAAHEAILGASFECE</sequence>
<protein>
    <recommendedName>
        <fullName evidence="3">Secreted protein</fullName>
    </recommendedName>
</protein>
<dbReference type="InterPro" id="IPR049973">
    <property type="entry name" value="STY0301-like"/>
</dbReference>